<dbReference type="Proteomes" id="UP000772434">
    <property type="component" value="Unassembled WGS sequence"/>
</dbReference>
<comment type="caution">
    <text evidence="1">The sequence shown here is derived from an EMBL/GenBank/DDBJ whole genome shotgun (WGS) entry which is preliminary data.</text>
</comment>
<sequence>MNYGRNKNKLFKSTPRPNIATTISASQGRVLQSSRPVPAELGPTLPEEDTITFDAAADTENFSHILNSTLQISQDAPFEDAATDLIMQLKPMGPKTRPEIYTFIPARDEFLDDLLYGKGKG</sequence>
<protein>
    <submittedName>
        <fullName evidence="1">Uncharacterized protein</fullName>
    </submittedName>
</protein>
<gene>
    <name evidence="1" type="ORF">BDP27DRAFT_1417618</name>
</gene>
<evidence type="ECO:0000313" key="2">
    <source>
        <dbReference type="Proteomes" id="UP000772434"/>
    </source>
</evidence>
<keyword evidence="2" id="KW-1185">Reference proteome</keyword>
<evidence type="ECO:0000313" key="1">
    <source>
        <dbReference type="EMBL" id="KAF9072843.1"/>
    </source>
</evidence>
<organism evidence="1 2">
    <name type="scientific">Rhodocollybia butyracea</name>
    <dbReference type="NCBI Taxonomy" id="206335"/>
    <lineage>
        <taxon>Eukaryota</taxon>
        <taxon>Fungi</taxon>
        <taxon>Dikarya</taxon>
        <taxon>Basidiomycota</taxon>
        <taxon>Agaricomycotina</taxon>
        <taxon>Agaricomycetes</taxon>
        <taxon>Agaricomycetidae</taxon>
        <taxon>Agaricales</taxon>
        <taxon>Marasmiineae</taxon>
        <taxon>Omphalotaceae</taxon>
        <taxon>Rhodocollybia</taxon>
    </lineage>
</organism>
<dbReference type="AlphaFoldDB" id="A0A9P5UC60"/>
<accession>A0A9P5UC60</accession>
<proteinExistence type="predicted"/>
<reference evidence="1" key="1">
    <citation type="submission" date="2020-11" db="EMBL/GenBank/DDBJ databases">
        <authorList>
            <consortium name="DOE Joint Genome Institute"/>
            <person name="Ahrendt S."/>
            <person name="Riley R."/>
            <person name="Andreopoulos W."/>
            <person name="Labutti K."/>
            <person name="Pangilinan J."/>
            <person name="Ruiz-Duenas F.J."/>
            <person name="Barrasa J.M."/>
            <person name="Sanchez-Garcia M."/>
            <person name="Camarero S."/>
            <person name="Miyauchi S."/>
            <person name="Serrano A."/>
            <person name="Linde D."/>
            <person name="Babiker R."/>
            <person name="Drula E."/>
            <person name="Ayuso-Fernandez I."/>
            <person name="Pacheco R."/>
            <person name="Padilla G."/>
            <person name="Ferreira P."/>
            <person name="Barriuso J."/>
            <person name="Kellner H."/>
            <person name="Castanera R."/>
            <person name="Alfaro M."/>
            <person name="Ramirez L."/>
            <person name="Pisabarro A.G."/>
            <person name="Kuo A."/>
            <person name="Tritt A."/>
            <person name="Lipzen A."/>
            <person name="He G."/>
            <person name="Yan M."/>
            <person name="Ng V."/>
            <person name="Cullen D."/>
            <person name="Martin F."/>
            <person name="Rosso M.-N."/>
            <person name="Henrissat B."/>
            <person name="Hibbett D."/>
            <person name="Martinez A.T."/>
            <person name="Grigoriev I.V."/>
        </authorList>
    </citation>
    <scope>NUCLEOTIDE SEQUENCE</scope>
    <source>
        <strain evidence="1">AH 40177</strain>
    </source>
</reference>
<dbReference type="EMBL" id="JADNRY010000021">
    <property type="protein sequence ID" value="KAF9072843.1"/>
    <property type="molecule type" value="Genomic_DNA"/>
</dbReference>
<name>A0A9P5UC60_9AGAR</name>